<comment type="caution">
    <text evidence="4">The sequence shown here is derived from an EMBL/GenBank/DDBJ whole genome shotgun (WGS) entry which is preliminary data.</text>
</comment>
<dbReference type="InterPro" id="IPR057326">
    <property type="entry name" value="KR_dom"/>
</dbReference>
<dbReference type="PRINTS" id="PR00080">
    <property type="entry name" value="SDRFAMILY"/>
</dbReference>
<dbReference type="EMBL" id="BONP01000001">
    <property type="protein sequence ID" value="GIG38257.1"/>
    <property type="molecule type" value="Genomic_DNA"/>
</dbReference>
<dbReference type="Gene3D" id="3.40.50.720">
    <property type="entry name" value="NAD(P)-binding Rossmann-like Domain"/>
    <property type="match status" value="1"/>
</dbReference>
<dbReference type="CDD" id="cd05233">
    <property type="entry name" value="SDR_c"/>
    <property type="match status" value="1"/>
</dbReference>
<dbReference type="InterPro" id="IPR020904">
    <property type="entry name" value="Sc_DH/Rdtase_CS"/>
</dbReference>
<name>A0ABQ4DGV7_9CELL</name>
<sequence>MDRTAATVSTHAHVPGDGDARRVALITGATSGIGAATALELAWRGLRVVVLGRDAGRGAGVVERIRASGGQAALVTADLCDDDALEAAIDEAASIWGRLDHAFNNAGVTGPGTVAGATTDDFDRAFAVNTRALWLCMRAEVRHMARTGGGSIVNNLSVHSVRTVFRGLAPYAASKAAAHALTRCAAVELADQGIRVNGVAPGPIDTGMFAGPGLHPDGADVWEPLLPMGRAGTTGEVADAVAWLFSDEARYVTGNVVAVDGGFLAC</sequence>
<keyword evidence="2" id="KW-0560">Oxidoreductase</keyword>
<proteinExistence type="inferred from homology"/>
<dbReference type="InterPro" id="IPR002347">
    <property type="entry name" value="SDR_fam"/>
</dbReference>
<dbReference type="RefSeq" id="WP_203670331.1">
    <property type="nucleotide sequence ID" value="NZ_BONP01000001.1"/>
</dbReference>
<accession>A0ABQ4DGV7</accession>
<evidence type="ECO:0000256" key="1">
    <source>
        <dbReference type="ARBA" id="ARBA00006484"/>
    </source>
</evidence>
<dbReference type="PANTHER" id="PTHR43639:SF1">
    <property type="entry name" value="SHORT-CHAIN DEHYDROGENASE_REDUCTASE FAMILY PROTEIN"/>
    <property type="match status" value="1"/>
</dbReference>
<feature type="domain" description="Ketoreductase" evidence="3">
    <location>
        <begin position="22"/>
        <end position="184"/>
    </location>
</feature>
<dbReference type="SUPFAM" id="SSF51735">
    <property type="entry name" value="NAD(P)-binding Rossmann-fold domains"/>
    <property type="match status" value="1"/>
</dbReference>
<protein>
    <submittedName>
        <fullName evidence="4">Short chain dehydrogenase</fullName>
    </submittedName>
</protein>
<organism evidence="4 5">
    <name type="scientific">Cellulomonas phragmiteti</name>
    <dbReference type="NCBI Taxonomy" id="478780"/>
    <lineage>
        <taxon>Bacteria</taxon>
        <taxon>Bacillati</taxon>
        <taxon>Actinomycetota</taxon>
        <taxon>Actinomycetes</taxon>
        <taxon>Micrococcales</taxon>
        <taxon>Cellulomonadaceae</taxon>
        <taxon>Cellulomonas</taxon>
    </lineage>
</organism>
<reference evidence="4 5" key="1">
    <citation type="submission" date="2021-01" db="EMBL/GenBank/DDBJ databases">
        <title>Whole genome shotgun sequence of Cellulomonas phragmiteti NBRC 110785.</title>
        <authorList>
            <person name="Komaki H."/>
            <person name="Tamura T."/>
        </authorList>
    </citation>
    <scope>NUCLEOTIDE SEQUENCE [LARGE SCALE GENOMIC DNA]</scope>
    <source>
        <strain evidence="4 5">NBRC 110785</strain>
    </source>
</reference>
<gene>
    <name evidence="4" type="ORF">Cph01nite_00190</name>
</gene>
<dbReference type="PROSITE" id="PS00061">
    <property type="entry name" value="ADH_SHORT"/>
    <property type="match status" value="1"/>
</dbReference>
<dbReference type="InterPro" id="IPR036291">
    <property type="entry name" value="NAD(P)-bd_dom_sf"/>
</dbReference>
<keyword evidence="5" id="KW-1185">Reference proteome</keyword>
<evidence type="ECO:0000256" key="2">
    <source>
        <dbReference type="ARBA" id="ARBA00023002"/>
    </source>
</evidence>
<evidence type="ECO:0000313" key="5">
    <source>
        <dbReference type="Proteomes" id="UP000614741"/>
    </source>
</evidence>
<dbReference type="Pfam" id="PF13561">
    <property type="entry name" value="adh_short_C2"/>
    <property type="match status" value="1"/>
</dbReference>
<evidence type="ECO:0000313" key="4">
    <source>
        <dbReference type="EMBL" id="GIG38257.1"/>
    </source>
</evidence>
<evidence type="ECO:0000259" key="3">
    <source>
        <dbReference type="SMART" id="SM00822"/>
    </source>
</evidence>
<comment type="similarity">
    <text evidence="1">Belongs to the short-chain dehydrogenases/reductases (SDR) family.</text>
</comment>
<dbReference type="PRINTS" id="PR00081">
    <property type="entry name" value="GDHRDH"/>
</dbReference>
<dbReference type="Proteomes" id="UP000614741">
    <property type="component" value="Unassembled WGS sequence"/>
</dbReference>
<dbReference type="SMART" id="SM00822">
    <property type="entry name" value="PKS_KR"/>
    <property type="match status" value="1"/>
</dbReference>
<dbReference type="PANTHER" id="PTHR43639">
    <property type="entry name" value="OXIDOREDUCTASE, SHORT-CHAIN DEHYDROGENASE/REDUCTASE FAMILY (AFU_ORTHOLOGUE AFUA_5G02870)"/>
    <property type="match status" value="1"/>
</dbReference>